<evidence type="ECO:0000313" key="2">
    <source>
        <dbReference type="Proteomes" id="UP001321481"/>
    </source>
</evidence>
<name>A0ABT6ZAV6_9MICO</name>
<accession>A0ABT6ZAV6</accession>
<dbReference type="RefSeq" id="WP_283714424.1">
    <property type="nucleotide sequence ID" value="NZ_JASJND010000001.1"/>
</dbReference>
<dbReference type="Proteomes" id="UP001321481">
    <property type="component" value="Unassembled WGS sequence"/>
</dbReference>
<proteinExistence type="predicted"/>
<dbReference type="InterPro" id="IPR036271">
    <property type="entry name" value="Tet_transcr_reg_TetR-rel_C_sf"/>
</dbReference>
<keyword evidence="2" id="KW-1185">Reference proteome</keyword>
<reference evidence="1 2" key="1">
    <citation type="submission" date="2023-05" db="EMBL/GenBank/DDBJ databases">
        <title>Microbacterium dauci sp.nov., Isolated from Carrot Rhizosphere Soil.</title>
        <authorList>
            <person name="Xiao Z."/>
            <person name="Zheng J."/>
        </authorList>
    </citation>
    <scope>NUCLEOTIDE SEQUENCE [LARGE SCALE GENOMIC DNA]</scope>
    <source>
        <strain evidence="1 2">LX3-4</strain>
    </source>
</reference>
<organism evidence="1 2">
    <name type="scientific">Microbacterium dauci</name>
    <dbReference type="NCBI Taxonomy" id="3048008"/>
    <lineage>
        <taxon>Bacteria</taxon>
        <taxon>Bacillati</taxon>
        <taxon>Actinomycetota</taxon>
        <taxon>Actinomycetes</taxon>
        <taxon>Micrococcales</taxon>
        <taxon>Microbacteriaceae</taxon>
        <taxon>Microbacterium</taxon>
    </lineage>
</organism>
<evidence type="ECO:0000313" key="1">
    <source>
        <dbReference type="EMBL" id="MDJ1113131.1"/>
    </source>
</evidence>
<dbReference type="EMBL" id="JASJND010000001">
    <property type="protein sequence ID" value="MDJ1113131.1"/>
    <property type="molecule type" value="Genomic_DNA"/>
</dbReference>
<gene>
    <name evidence="1" type="ORF">QNI14_01545</name>
</gene>
<dbReference type="SUPFAM" id="SSF48498">
    <property type="entry name" value="Tetracyclin repressor-like, C-terminal domain"/>
    <property type="match status" value="1"/>
</dbReference>
<protein>
    <submittedName>
        <fullName evidence="1">TetR family transcriptional regulator C-terminal domain-containing protein</fullName>
    </submittedName>
</protein>
<comment type="caution">
    <text evidence="1">The sequence shown here is derived from an EMBL/GenBank/DDBJ whole genome shotgun (WGS) entry which is preliminary data.</text>
</comment>
<sequence>MRAEFTTAFAAMAAAGLLRPGVDAEFAAVTTLAVWDGAQLQWMHDHDAIDVTETLRRQLRLLTTVDV</sequence>
<dbReference type="Gene3D" id="1.10.357.10">
    <property type="entry name" value="Tetracycline Repressor, domain 2"/>
    <property type="match status" value="1"/>
</dbReference>